<keyword evidence="3" id="KW-1185">Reference proteome</keyword>
<dbReference type="InterPro" id="IPR038765">
    <property type="entry name" value="Papain-like_cys_pep_sf"/>
</dbReference>
<dbReference type="EMBL" id="AWVF01000031">
    <property type="protein sequence ID" value="ERJ97273.1"/>
    <property type="molecule type" value="Genomic_DNA"/>
</dbReference>
<reference evidence="2 3" key="1">
    <citation type="submission" date="2013-07" db="EMBL/GenBank/DDBJ databases">
        <authorList>
            <person name="Weinstock G."/>
            <person name="Sodergren E."/>
            <person name="Wylie T."/>
            <person name="Fulton L."/>
            <person name="Fulton R."/>
            <person name="Fronick C."/>
            <person name="O'Laughlin M."/>
            <person name="Godfrey J."/>
            <person name="Miner T."/>
            <person name="Herter B."/>
            <person name="Appelbaum E."/>
            <person name="Cordes M."/>
            <person name="Lek S."/>
            <person name="Wollam A."/>
            <person name="Pepin K.H."/>
            <person name="Palsikar V.B."/>
            <person name="Mitreva M."/>
            <person name="Wilson R.K."/>
        </authorList>
    </citation>
    <scope>NUCLEOTIDE SEQUENCE [LARGE SCALE GENOMIC DNA]</scope>
    <source>
        <strain evidence="2 3">ATCC 27760</strain>
    </source>
</reference>
<dbReference type="Gene3D" id="3.90.1720.10">
    <property type="entry name" value="endopeptidase domain like (from Nostoc punctiforme)"/>
    <property type="match status" value="1"/>
</dbReference>
<dbReference type="SUPFAM" id="SSF54001">
    <property type="entry name" value="Cysteine proteinases"/>
    <property type="match status" value="1"/>
</dbReference>
<evidence type="ECO:0000313" key="3">
    <source>
        <dbReference type="Proteomes" id="UP000016662"/>
    </source>
</evidence>
<comment type="caution">
    <text evidence="2">The sequence shown here is derived from an EMBL/GenBank/DDBJ whole genome shotgun (WGS) entry which is preliminary data.</text>
</comment>
<dbReference type="STRING" id="411473.RUMCAL_00345"/>
<feature type="domain" description="Phage tail lysozyme" evidence="1">
    <location>
        <begin position="204"/>
        <end position="339"/>
    </location>
</feature>
<dbReference type="PATRIC" id="fig|411473.3.peg.268"/>
<dbReference type="InterPro" id="IPR041219">
    <property type="entry name" value="Phage_lysozyme2"/>
</dbReference>
<dbReference type="Pfam" id="PF18013">
    <property type="entry name" value="Phage_lysozyme2"/>
    <property type="match status" value="1"/>
</dbReference>
<sequence length="523" mass="56906">MACAKTVGGLLDVIIPTTYSCTTLCQYGREHKCNSVFIDGPRNGNAVKPQVGDFILFNFNKTGKYECSHVGVVSELNGDKIMTIEGNTKTYNRYTSVIANHEYDYTNTSIVGYFRPNWSLVGASVSDLASYGLSGYGSLFTTKTTRRDATIREIAYITNDKFSTAQSGIRLSAINYTDKLNSMYSGYSDMANPANVIIDGITDTNAKAIIEYLLGKGLNAAASCGICGNIYYESSYRTDAVNKSSGASGICQWLGSRKTAMISAAGSNWMNNLTGQLDYLWYELSNGFSKVLQHLQSVTNNDSGAQDAADYFVRQFEKPGSYEKTSPPRKAKASELFSQLVVQQVSSGTVSLGNSKIPLQSGIPTAGGTEIVIPSYVGQSGISDIYTNYSYFYTRWNKRTDQYKLAQIWGSMGRPSDRNIAIINGNYLIAVKPIFGKVGDMMTVVLNDGTYFNAIMADAKANENGSTGYAAYGHGSNGHVNVVEWEAVGNPNTDTTGSAYPRDLTGWKGKTVARIINRGAWMK</sequence>
<accession>U2MD84</accession>
<dbReference type="Gene3D" id="1.10.530.10">
    <property type="match status" value="1"/>
</dbReference>
<dbReference type="Proteomes" id="UP000016662">
    <property type="component" value="Unassembled WGS sequence"/>
</dbReference>
<evidence type="ECO:0000259" key="1">
    <source>
        <dbReference type="Pfam" id="PF18013"/>
    </source>
</evidence>
<name>U2MD84_9FIRM</name>
<organism evidence="2 3">
    <name type="scientific">Ruminococcus callidus ATCC 27760</name>
    <dbReference type="NCBI Taxonomy" id="411473"/>
    <lineage>
        <taxon>Bacteria</taxon>
        <taxon>Bacillati</taxon>
        <taxon>Bacillota</taxon>
        <taxon>Clostridia</taxon>
        <taxon>Eubacteriales</taxon>
        <taxon>Oscillospiraceae</taxon>
        <taxon>Ruminococcus</taxon>
    </lineage>
</organism>
<dbReference type="HOGENOM" id="CLU_520616_0_0_9"/>
<dbReference type="eggNOG" id="COG0791">
    <property type="taxonomic scope" value="Bacteria"/>
</dbReference>
<dbReference type="AlphaFoldDB" id="U2MD84"/>
<protein>
    <recommendedName>
        <fullName evidence="1">Phage tail lysozyme domain-containing protein</fullName>
    </recommendedName>
</protein>
<evidence type="ECO:0000313" key="2">
    <source>
        <dbReference type="EMBL" id="ERJ97273.1"/>
    </source>
</evidence>
<dbReference type="eggNOG" id="COG3583">
    <property type="taxonomic scope" value="Bacteria"/>
</dbReference>
<gene>
    <name evidence="2" type="ORF">RUMCAL_00345</name>
</gene>
<proteinExistence type="predicted"/>